<protein>
    <submittedName>
        <fullName evidence="4">Uncharacterized protein</fullName>
    </submittedName>
</protein>
<evidence type="ECO:0000259" key="2">
    <source>
        <dbReference type="PROSITE" id="PS50022"/>
    </source>
</evidence>
<dbReference type="PROSITE" id="PS01286">
    <property type="entry name" value="FA58C_2"/>
    <property type="match status" value="1"/>
</dbReference>
<dbReference type="SMART" id="SM00181">
    <property type="entry name" value="EGF"/>
    <property type="match status" value="1"/>
</dbReference>
<dbReference type="InterPro" id="IPR000742">
    <property type="entry name" value="EGF"/>
</dbReference>
<dbReference type="Proteomes" id="UP001159427">
    <property type="component" value="Unassembled WGS sequence"/>
</dbReference>
<dbReference type="Gene3D" id="2.10.25.10">
    <property type="entry name" value="Laminin"/>
    <property type="match status" value="1"/>
</dbReference>
<dbReference type="PROSITE" id="PS50022">
    <property type="entry name" value="FA58C_3"/>
    <property type="match status" value="1"/>
</dbReference>
<keyword evidence="5" id="KW-1185">Reference proteome</keyword>
<dbReference type="PROSITE" id="PS50026">
    <property type="entry name" value="EGF_3"/>
    <property type="match status" value="1"/>
</dbReference>
<gene>
    <name evidence="4" type="ORF">PEVE_00033182</name>
</gene>
<dbReference type="InterPro" id="IPR000421">
    <property type="entry name" value="FA58C"/>
</dbReference>
<feature type="disulfide bond" evidence="1">
    <location>
        <begin position="430"/>
        <end position="439"/>
    </location>
</feature>
<reference evidence="4 5" key="1">
    <citation type="submission" date="2022-05" db="EMBL/GenBank/DDBJ databases">
        <authorList>
            <consortium name="Genoscope - CEA"/>
            <person name="William W."/>
        </authorList>
    </citation>
    <scope>NUCLEOTIDE SEQUENCE [LARGE SCALE GENOMIC DNA]</scope>
</reference>
<dbReference type="PANTHER" id="PTHR24543">
    <property type="entry name" value="MULTICOPPER OXIDASE-RELATED"/>
    <property type="match status" value="1"/>
</dbReference>
<feature type="domain" description="F5/8 type C" evidence="2">
    <location>
        <begin position="146"/>
        <end position="299"/>
    </location>
</feature>
<feature type="domain" description="EGF-like" evidence="3">
    <location>
        <begin position="402"/>
        <end position="440"/>
    </location>
</feature>
<dbReference type="InterPro" id="IPR008979">
    <property type="entry name" value="Galactose-bd-like_sf"/>
</dbReference>
<dbReference type="CDD" id="cd00054">
    <property type="entry name" value="EGF_CA"/>
    <property type="match status" value="1"/>
</dbReference>
<evidence type="ECO:0000259" key="3">
    <source>
        <dbReference type="PROSITE" id="PS50026"/>
    </source>
</evidence>
<dbReference type="SUPFAM" id="SSF57196">
    <property type="entry name" value="EGF/Laminin"/>
    <property type="match status" value="1"/>
</dbReference>
<dbReference type="CDD" id="cd00057">
    <property type="entry name" value="FA58C"/>
    <property type="match status" value="1"/>
</dbReference>
<feature type="disulfide bond" evidence="1">
    <location>
        <begin position="411"/>
        <end position="428"/>
    </location>
</feature>
<comment type="caution">
    <text evidence="4">The sequence shown here is derived from an EMBL/GenBank/DDBJ whole genome shotgun (WGS) entry which is preliminary data.</text>
</comment>
<proteinExistence type="predicted"/>
<evidence type="ECO:0000313" key="5">
    <source>
        <dbReference type="Proteomes" id="UP001159427"/>
    </source>
</evidence>
<dbReference type="SUPFAM" id="SSF49785">
    <property type="entry name" value="Galactose-binding domain-like"/>
    <property type="match status" value="1"/>
</dbReference>
<dbReference type="PROSITE" id="PS00022">
    <property type="entry name" value="EGF_1"/>
    <property type="match status" value="1"/>
</dbReference>
<dbReference type="Gene3D" id="2.60.120.260">
    <property type="entry name" value="Galactose-binding domain-like"/>
    <property type="match status" value="1"/>
</dbReference>
<dbReference type="Pfam" id="PF00754">
    <property type="entry name" value="F5_F8_type_C"/>
    <property type="match status" value="1"/>
</dbReference>
<evidence type="ECO:0000256" key="1">
    <source>
        <dbReference type="PROSITE-ProRule" id="PRU00076"/>
    </source>
</evidence>
<dbReference type="SMART" id="SM00231">
    <property type="entry name" value="FA58C"/>
    <property type="match status" value="1"/>
</dbReference>
<dbReference type="EMBL" id="CALNXI010000491">
    <property type="protein sequence ID" value="CAH3028108.1"/>
    <property type="molecule type" value="Genomic_DNA"/>
</dbReference>
<sequence>MAEERRADIHDKGNCSEAASNNLVDIEDTYSNDRLDILENEFQGIRSNKRTPSTKGVTKSRATKDNEEKYIDQADFNKASLSSRGMFKIQLYCLGDIFVHHEAVILPFTGCTYFLQVMGVPYLIIFLLREWLLHGGIMAQSSMPACLQQPMGLGMQSGAISDGQITASSERDSAHAVIYGRLFYTAHSGGWVASLSNTNHWLQIDLGEQTAHIGLTATQGRHGQSQWVTKYKLQYSDLGTSFLFYKQQGQSNDKIFNGNTDSNTVVYHFLFPPITTRYVRFRPLTWKAVIAMRVELVGCRPSNEQESSSPVTQAYDGLCRSLKFTTPVKGSVFDGHVIKNISLSVGMHEVTCRDRCVMEGTCVSFNIGPPTNDTVICQLSDSDHTLHPRDLKLQAGFTYRGAENPCSSSPCFYNGTCLNGFTPKKYLCVCPAGTYGEQCEKGILYCSSLASYSFYYMDRSVSQGSKHSLNQCDYYTSTTERRIFCMRLPAIDRPRLLTFSSDCIIINIIARSCKELYDKNMISGDKAYLLNLDSVVLPVYCHMATDLGSCRRGGWTLVMKIDGIKNTFHYDSSYWSNKTGHSLNNGATGFSDFLETKLPSYWNSSFTKICLGMRIKTSSQIAFIVMNKEARSLYSLIADGQYSATSIGRNQWKALMGVDATLQTFCDYEGFNVVCSDSASSRARIGIVNNDNDLCNTCDSRIGFGTGGYIDDTNTCGNVGPGTSDNGGKNVKTMGYIFVQ</sequence>
<evidence type="ECO:0000313" key="4">
    <source>
        <dbReference type="EMBL" id="CAH3028108.1"/>
    </source>
</evidence>
<keyword evidence="1" id="KW-0245">EGF-like domain</keyword>
<accession>A0ABN8MEI7</accession>
<keyword evidence="1" id="KW-1015">Disulfide bond</keyword>
<comment type="caution">
    <text evidence="1">Lacks conserved residue(s) required for the propagation of feature annotation.</text>
</comment>
<organism evidence="4 5">
    <name type="scientific">Porites evermanni</name>
    <dbReference type="NCBI Taxonomy" id="104178"/>
    <lineage>
        <taxon>Eukaryota</taxon>
        <taxon>Metazoa</taxon>
        <taxon>Cnidaria</taxon>
        <taxon>Anthozoa</taxon>
        <taxon>Hexacorallia</taxon>
        <taxon>Scleractinia</taxon>
        <taxon>Fungiina</taxon>
        <taxon>Poritidae</taxon>
        <taxon>Porites</taxon>
    </lineage>
</organism>
<name>A0ABN8MEI7_9CNID</name>